<reference evidence="1" key="1">
    <citation type="submission" date="2023-03" db="EMBL/GenBank/DDBJ databases">
        <authorList>
            <person name="Steffen K."/>
            <person name="Cardenas P."/>
        </authorList>
    </citation>
    <scope>NUCLEOTIDE SEQUENCE</scope>
</reference>
<dbReference type="EMBL" id="CASHTH010001687">
    <property type="protein sequence ID" value="CAI8018394.1"/>
    <property type="molecule type" value="Genomic_DNA"/>
</dbReference>
<evidence type="ECO:0000313" key="1">
    <source>
        <dbReference type="EMBL" id="CAI8018394.1"/>
    </source>
</evidence>
<keyword evidence="2" id="KW-1185">Reference proteome</keyword>
<dbReference type="Proteomes" id="UP001174909">
    <property type="component" value="Unassembled WGS sequence"/>
</dbReference>
<dbReference type="AlphaFoldDB" id="A0AA35RW95"/>
<comment type="caution">
    <text evidence="1">The sequence shown here is derived from an EMBL/GenBank/DDBJ whole genome shotgun (WGS) entry which is preliminary data.</text>
</comment>
<accession>A0AA35RW95</accession>
<sequence length="200" mass="22547">MTINASIATDWPALADAFRRADRVGDLDAFRSRRWGNDGRADWLEQDRLLRLSEAQATALYRGAGGRQTRRFGANPIDEVRYAADFLLYDTIKLEDRFAECATESGGFGLAGAGREWPSYLLALREPMLFAPWSPHTERTLRRLSMLPAGFRNGHPGLCYIDLLDILGILARRMGMLDFRSVDEFCYLNGRQKRTAGGQP</sequence>
<proteinExistence type="predicted"/>
<organism evidence="1 2">
    <name type="scientific">Geodia barretti</name>
    <name type="common">Barrett's horny sponge</name>
    <dbReference type="NCBI Taxonomy" id="519541"/>
    <lineage>
        <taxon>Eukaryota</taxon>
        <taxon>Metazoa</taxon>
        <taxon>Porifera</taxon>
        <taxon>Demospongiae</taxon>
        <taxon>Heteroscleromorpha</taxon>
        <taxon>Tetractinellida</taxon>
        <taxon>Astrophorina</taxon>
        <taxon>Geodiidae</taxon>
        <taxon>Geodia</taxon>
    </lineage>
</organism>
<name>A0AA35RW95_GEOBA</name>
<evidence type="ECO:0000313" key="2">
    <source>
        <dbReference type="Proteomes" id="UP001174909"/>
    </source>
</evidence>
<gene>
    <name evidence="1" type="ORF">GBAR_LOCUS11154</name>
</gene>
<protein>
    <submittedName>
        <fullName evidence="1">Uncharacterized protein</fullName>
    </submittedName>
</protein>